<keyword evidence="2" id="KW-1185">Reference proteome</keyword>
<feature type="non-terminal residue" evidence="1">
    <location>
        <position position="79"/>
    </location>
</feature>
<evidence type="ECO:0000313" key="1">
    <source>
        <dbReference type="EMBL" id="MCI08144.1"/>
    </source>
</evidence>
<evidence type="ECO:0000313" key="2">
    <source>
        <dbReference type="Proteomes" id="UP000265520"/>
    </source>
</evidence>
<proteinExistence type="predicted"/>
<dbReference type="Proteomes" id="UP000265520">
    <property type="component" value="Unassembled WGS sequence"/>
</dbReference>
<dbReference type="EMBL" id="LXQA010067908">
    <property type="protein sequence ID" value="MCI08144.1"/>
    <property type="molecule type" value="Genomic_DNA"/>
</dbReference>
<accession>A0A392P8M2</accession>
<sequence length="79" mass="8526">MPMAATPILEALEKFESVLGSKPEPEEAAVASYNVACCYSKLNQVGLVCAPCWPARSKLRVELWDLSEGTSVVGLRQEG</sequence>
<comment type="caution">
    <text evidence="1">The sequence shown here is derived from an EMBL/GenBank/DDBJ whole genome shotgun (WGS) entry which is preliminary data.</text>
</comment>
<organism evidence="1 2">
    <name type="scientific">Trifolium medium</name>
    <dbReference type="NCBI Taxonomy" id="97028"/>
    <lineage>
        <taxon>Eukaryota</taxon>
        <taxon>Viridiplantae</taxon>
        <taxon>Streptophyta</taxon>
        <taxon>Embryophyta</taxon>
        <taxon>Tracheophyta</taxon>
        <taxon>Spermatophyta</taxon>
        <taxon>Magnoliopsida</taxon>
        <taxon>eudicotyledons</taxon>
        <taxon>Gunneridae</taxon>
        <taxon>Pentapetalae</taxon>
        <taxon>rosids</taxon>
        <taxon>fabids</taxon>
        <taxon>Fabales</taxon>
        <taxon>Fabaceae</taxon>
        <taxon>Papilionoideae</taxon>
        <taxon>50 kb inversion clade</taxon>
        <taxon>NPAAA clade</taxon>
        <taxon>Hologalegina</taxon>
        <taxon>IRL clade</taxon>
        <taxon>Trifolieae</taxon>
        <taxon>Trifolium</taxon>
    </lineage>
</organism>
<name>A0A392P8M2_9FABA</name>
<dbReference type="AlphaFoldDB" id="A0A392P8M2"/>
<protein>
    <submittedName>
        <fullName evidence="1">SHOOT1 protein</fullName>
    </submittedName>
</protein>
<reference evidence="1 2" key="1">
    <citation type="journal article" date="2018" name="Front. Plant Sci.">
        <title>Red Clover (Trifolium pratense) and Zigzag Clover (T. medium) - A Picture of Genomic Similarities and Differences.</title>
        <authorList>
            <person name="Dluhosova J."/>
            <person name="Istvanek J."/>
            <person name="Nedelnik J."/>
            <person name="Repkova J."/>
        </authorList>
    </citation>
    <scope>NUCLEOTIDE SEQUENCE [LARGE SCALE GENOMIC DNA]</scope>
    <source>
        <strain evidence="2">cv. 10/8</strain>
        <tissue evidence="1">Leaf</tissue>
    </source>
</reference>